<organism evidence="2">
    <name type="scientific">Candidatus Kentrum sp. FM</name>
    <dbReference type="NCBI Taxonomy" id="2126340"/>
    <lineage>
        <taxon>Bacteria</taxon>
        <taxon>Pseudomonadati</taxon>
        <taxon>Pseudomonadota</taxon>
        <taxon>Gammaproteobacteria</taxon>
        <taxon>Candidatus Kentrum</taxon>
    </lineage>
</organism>
<dbReference type="SUPFAM" id="SSF46785">
    <property type="entry name" value="Winged helix' DNA-binding domain"/>
    <property type="match status" value="1"/>
</dbReference>
<feature type="domain" description="Transcriptional regulator HTH-type FeoC" evidence="1">
    <location>
        <begin position="1"/>
        <end position="69"/>
    </location>
</feature>
<gene>
    <name evidence="3" type="ORF">BECKFM1743A_GA0114220_104642</name>
    <name evidence="4" type="ORF">BECKFM1743B_GA0114221_102964</name>
    <name evidence="2" type="ORF">BECKFM1743C_GA0114222_102186</name>
</gene>
<proteinExistence type="predicted"/>
<dbReference type="InterPro" id="IPR036388">
    <property type="entry name" value="WH-like_DNA-bd_sf"/>
</dbReference>
<dbReference type="Pfam" id="PF09012">
    <property type="entry name" value="FeoC"/>
    <property type="match status" value="1"/>
</dbReference>
<evidence type="ECO:0000313" key="4">
    <source>
        <dbReference type="EMBL" id="VFK13860.1"/>
    </source>
</evidence>
<evidence type="ECO:0000313" key="3">
    <source>
        <dbReference type="EMBL" id="VFJ68068.1"/>
    </source>
</evidence>
<dbReference type="EMBL" id="CAADEZ010000464">
    <property type="protein sequence ID" value="VFJ68068.1"/>
    <property type="molecule type" value="Genomic_DNA"/>
</dbReference>
<dbReference type="Gene3D" id="1.10.10.10">
    <property type="entry name" value="Winged helix-like DNA-binding domain superfamily/Winged helix DNA-binding domain"/>
    <property type="match status" value="1"/>
</dbReference>
<accession>A0A450SW60</accession>
<evidence type="ECO:0000313" key="2">
    <source>
        <dbReference type="EMBL" id="VFJ58191.1"/>
    </source>
</evidence>
<dbReference type="EMBL" id="CAADFA010000218">
    <property type="protein sequence ID" value="VFJ58191.1"/>
    <property type="molecule type" value="Genomic_DNA"/>
</dbReference>
<protein>
    <submittedName>
        <fullName evidence="2">FeoC like transcriptional regulator</fullName>
    </submittedName>
</protein>
<reference evidence="2" key="1">
    <citation type="submission" date="2019-02" db="EMBL/GenBank/DDBJ databases">
        <authorList>
            <person name="Gruber-Vodicka R. H."/>
            <person name="Seah K. B. B."/>
        </authorList>
    </citation>
    <scope>NUCLEOTIDE SEQUENCE</scope>
    <source>
        <strain evidence="3">BECK_BZ163</strain>
        <strain evidence="4">BECK_BZ164</strain>
        <strain evidence="2">BECK_BZ165</strain>
    </source>
</reference>
<name>A0A450SW60_9GAMM</name>
<sequence>MLVEIRSYLSQRRRASLDDLANHFDMPPDAMRPMLEHWVRKGKAARHAVTDGCSSGCGKCAESVGEIYEWLDV</sequence>
<dbReference type="EMBL" id="CAADFL010000296">
    <property type="protein sequence ID" value="VFK13860.1"/>
    <property type="molecule type" value="Genomic_DNA"/>
</dbReference>
<dbReference type="InterPro" id="IPR036390">
    <property type="entry name" value="WH_DNA-bd_sf"/>
</dbReference>
<evidence type="ECO:0000259" key="1">
    <source>
        <dbReference type="Pfam" id="PF09012"/>
    </source>
</evidence>
<dbReference type="AlphaFoldDB" id="A0A450SW60"/>
<dbReference type="InterPro" id="IPR015102">
    <property type="entry name" value="Tscrpt_reg_HTH_FeoC"/>
</dbReference>